<dbReference type="Proteomes" id="UP000008177">
    <property type="component" value="Unplaced contigs"/>
</dbReference>
<evidence type="ECO:0000313" key="2">
    <source>
        <dbReference type="Proteomes" id="UP000008177"/>
    </source>
</evidence>
<evidence type="ECO:0000313" key="1">
    <source>
        <dbReference type="EMBL" id="CCD57016.1"/>
    </source>
</evidence>
<dbReference type="InParanoid" id="G2YZG8"/>
<dbReference type="HOGENOM" id="CLU_3260474_0_0_1"/>
<accession>G2YZG8</accession>
<protein>
    <submittedName>
        <fullName evidence="1">Uncharacterized protein</fullName>
    </submittedName>
</protein>
<dbReference type="EMBL" id="FQ790362">
    <property type="protein sequence ID" value="CCD57016.1"/>
    <property type="molecule type" value="Genomic_DNA"/>
</dbReference>
<name>G2YZG8_BOTF4</name>
<gene>
    <name evidence="1" type="ORF">BofuT4_uP142780.1</name>
</gene>
<organism evidence="1 2">
    <name type="scientific">Botryotinia fuckeliana (strain T4)</name>
    <name type="common">Noble rot fungus</name>
    <name type="synonym">Botrytis cinerea</name>
    <dbReference type="NCBI Taxonomy" id="999810"/>
    <lineage>
        <taxon>Eukaryota</taxon>
        <taxon>Fungi</taxon>
        <taxon>Dikarya</taxon>
        <taxon>Ascomycota</taxon>
        <taxon>Pezizomycotina</taxon>
        <taxon>Leotiomycetes</taxon>
        <taxon>Helotiales</taxon>
        <taxon>Sclerotiniaceae</taxon>
        <taxon>Botrytis</taxon>
    </lineage>
</organism>
<reference evidence="2" key="1">
    <citation type="journal article" date="2011" name="PLoS Genet.">
        <title>Genomic analysis of the necrotrophic fungal pathogens Sclerotinia sclerotiorum and Botrytis cinerea.</title>
        <authorList>
            <person name="Amselem J."/>
            <person name="Cuomo C.A."/>
            <person name="van Kan J.A."/>
            <person name="Viaud M."/>
            <person name="Benito E.P."/>
            <person name="Couloux A."/>
            <person name="Coutinho P.M."/>
            <person name="de Vries R.P."/>
            <person name="Dyer P.S."/>
            <person name="Fillinger S."/>
            <person name="Fournier E."/>
            <person name="Gout L."/>
            <person name="Hahn M."/>
            <person name="Kohn L."/>
            <person name="Lapalu N."/>
            <person name="Plummer K.M."/>
            <person name="Pradier J.M."/>
            <person name="Quevillon E."/>
            <person name="Sharon A."/>
            <person name="Simon A."/>
            <person name="ten Have A."/>
            <person name="Tudzynski B."/>
            <person name="Tudzynski P."/>
            <person name="Wincker P."/>
            <person name="Andrew M."/>
            <person name="Anthouard V."/>
            <person name="Beever R.E."/>
            <person name="Beffa R."/>
            <person name="Benoit I."/>
            <person name="Bouzid O."/>
            <person name="Brault B."/>
            <person name="Chen Z."/>
            <person name="Choquer M."/>
            <person name="Collemare J."/>
            <person name="Cotton P."/>
            <person name="Danchin E.G."/>
            <person name="Da Silva C."/>
            <person name="Gautier A."/>
            <person name="Giraud C."/>
            <person name="Giraud T."/>
            <person name="Gonzalez C."/>
            <person name="Grossetete S."/>
            <person name="Guldener U."/>
            <person name="Henrissat B."/>
            <person name="Howlett B.J."/>
            <person name="Kodira C."/>
            <person name="Kretschmer M."/>
            <person name="Lappartient A."/>
            <person name="Leroch M."/>
            <person name="Levis C."/>
            <person name="Mauceli E."/>
            <person name="Neuveglise C."/>
            <person name="Oeser B."/>
            <person name="Pearson M."/>
            <person name="Poulain J."/>
            <person name="Poussereau N."/>
            <person name="Quesneville H."/>
            <person name="Rascle C."/>
            <person name="Schumacher J."/>
            <person name="Segurens B."/>
            <person name="Sexton A."/>
            <person name="Silva E."/>
            <person name="Sirven C."/>
            <person name="Soanes D.M."/>
            <person name="Talbot N.J."/>
            <person name="Templeton M."/>
            <person name="Yandava C."/>
            <person name="Yarden O."/>
            <person name="Zeng Q."/>
            <person name="Rollins J.A."/>
            <person name="Lebrun M.H."/>
            <person name="Dickman M."/>
        </authorList>
    </citation>
    <scope>NUCLEOTIDE SEQUENCE [LARGE SCALE GENOMIC DNA]</scope>
    <source>
        <strain evidence="2">T4</strain>
    </source>
</reference>
<proteinExistence type="predicted"/>
<sequence length="42" mass="5162">MLVSIAVTICFTIRFHHFVTLEAYRKIRLWWWLHPQLEDFSG</sequence>
<dbReference type="AlphaFoldDB" id="G2YZG8"/>